<comment type="cofactor">
    <cofactor evidence="2">
        <name>Mg(2+)</name>
        <dbReference type="ChEBI" id="CHEBI:18420"/>
    </cofactor>
</comment>
<dbReference type="InterPro" id="IPR022898">
    <property type="entry name" value="RNase_HII"/>
</dbReference>
<evidence type="ECO:0000256" key="9">
    <source>
        <dbReference type="ARBA" id="ARBA00022722"/>
    </source>
</evidence>
<keyword evidence="10 14" id="KW-0479">Metal-binding</keyword>
<evidence type="ECO:0000256" key="15">
    <source>
        <dbReference type="PROSITE-ProRule" id="PRU01319"/>
    </source>
</evidence>
<dbReference type="InterPro" id="IPR012337">
    <property type="entry name" value="RNaseH-like_sf"/>
</dbReference>
<evidence type="ECO:0000256" key="7">
    <source>
        <dbReference type="ARBA" id="ARBA00019179"/>
    </source>
</evidence>
<feature type="binding site" evidence="14 15">
    <location>
        <position position="35"/>
    </location>
    <ligand>
        <name>a divalent metal cation</name>
        <dbReference type="ChEBI" id="CHEBI:60240"/>
    </ligand>
</feature>
<evidence type="ECO:0000256" key="12">
    <source>
        <dbReference type="ARBA" id="ARBA00022801"/>
    </source>
</evidence>
<evidence type="ECO:0000256" key="8">
    <source>
        <dbReference type="ARBA" id="ARBA00022490"/>
    </source>
</evidence>
<dbReference type="HAMAP" id="MF_00052_B">
    <property type="entry name" value="RNase_HII_B"/>
    <property type="match status" value="1"/>
</dbReference>
<evidence type="ECO:0000256" key="3">
    <source>
        <dbReference type="ARBA" id="ARBA00004065"/>
    </source>
</evidence>
<dbReference type="SUPFAM" id="SSF53098">
    <property type="entry name" value="Ribonuclease H-like"/>
    <property type="match status" value="1"/>
</dbReference>
<evidence type="ECO:0000256" key="6">
    <source>
        <dbReference type="ARBA" id="ARBA00012180"/>
    </source>
</evidence>
<dbReference type="InterPro" id="IPR024567">
    <property type="entry name" value="RNase_HII/HIII_dom"/>
</dbReference>
<feature type="region of interest" description="Disordered" evidence="17">
    <location>
        <begin position="217"/>
        <end position="246"/>
    </location>
</feature>
<dbReference type="InterPro" id="IPR036397">
    <property type="entry name" value="RNaseH_sf"/>
</dbReference>
<comment type="cofactor">
    <cofactor evidence="14 15">
        <name>Mn(2+)</name>
        <dbReference type="ChEBI" id="CHEBI:29035"/>
    </cofactor>
    <cofactor evidence="14 15">
        <name>Mg(2+)</name>
        <dbReference type="ChEBI" id="CHEBI:18420"/>
    </cofactor>
    <text evidence="14 15">Manganese or magnesium. Binds 1 divalent metal ion per monomer in the absence of substrate. May bind a second metal ion after substrate binding.</text>
</comment>
<evidence type="ECO:0000256" key="4">
    <source>
        <dbReference type="ARBA" id="ARBA00004496"/>
    </source>
</evidence>
<keyword evidence="20" id="KW-1185">Reference proteome</keyword>
<dbReference type="EMBL" id="BAAAMY010000006">
    <property type="protein sequence ID" value="GAA1924811.1"/>
    <property type="molecule type" value="Genomic_DNA"/>
</dbReference>
<dbReference type="EC" id="3.1.26.4" evidence="6 14"/>
<evidence type="ECO:0000256" key="11">
    <source>
        <dbReference type="ARBA" id="ARBA00022759"/>
    </source>
</evidence>
<comment type="caution">
    <text evidence="19">The sequence shown here is derived from an EMBL/GenBank/DDBJ whole genome shotgun (WGS) entry which is preliminary data.</text>
</comment>
<evidence type="ECO:0000256" key="13">
    <source>
        <dbReference type="ARBA" id="ARBA00023211"/>
    </source>
</evidence>
<dbReference type="PANTHER" id="PTHR10954:SF18">
    <property type="entry name" value="RIBONUCLEASE HII"/>
    <property type="match status" value="1"/>
</dbReference>
<feature type="compositionally biased region" description="Pro residues" evidence="17">
    <location>
        <begin position="231"/>
        <end position="246"/>
    </location>
</feature>
<evidence type="ECO:0000256" key="16">
    <source>
        <dbReference type="RuleBase" id="RU003515"/>
    </source>
</evidence>
<sequence>MTARVVGSTVRRDAGLYGYERALRRTGLEHVAGADEAGRGACAGPLVAGAVVLPDGRGGVVPGLADSKLLTEAARERCYAQVVRRAVAWSAVVLSHQECDRLGMHVANLEALRRAVALLQPRPDFVLTDGFPVDGLPAPGLAMWKGDRVAACVAAASVVAKVTRDRLMRRLDAEHPAYGFAVHKGYITAAHSAALAEHGPSAVHRMRFVNVRRAAGLEVADGDGPDGPGRPDAPPRWATPPPQAAR</sequence>
<organism evidence="19 20">
    <name type="scientific">Nocardioides lentus</name>
    <dbReference type="NCBI Taxonomy" id="338077"/>
    <lineage>
        <taxon>Bacteria</taxon>
        <taxon>Bacillati</taxon>
        <taxon>Actinomycetota</taxon>
        <taxon>Actinomycetes</taxon>
        <taxon>Propionibacteriales</taxon>
        <taxon>Nocardioidaceae</taxon>
        <taxon>Nocardioides</taxon>
    </lineage>
</organism>
<keyword evidence="9 14" id="KW-0540">Nuclease</keyword>
<dbReference type="InterPro" id="IPR001352">
    <property type="entry name" value="RNase_HII/HIII"/>
</dbReference>
<evidence type="ECO:0000256" key="1">
    <source>
        <dbReference type="ARBA" id="ARBA00000077"/>
    </source>
</evidence>
<dbReference type="NCBIfam" id="NF000598">
    <property type="entry name" value="PRK00015.2-2"/>
    <property type="match status" value="1"/>
</dbReference>
<name>A0ABN2PM99_9ACTN</name>
<keyword evidence="11 14" id="KW-0255">Endonuclease</keyword>
<dbReference type="CDD" id="cd07182">
    <property type="entry name" value="RNase_HII_bacteria_HII_like"/>
    <property type="match status" value="1"/>
</dbReference>
<evidence type="ECO:0000313" key="20">
    <source>
        <dbReference type="Proteomes" id="UP001501612"/>
    </source>
</evidence>
<feature type="binding site" evidence="14 15">
    <location>
        <position position="129"/>
    </location>
    <ligand>
        <name>a divalent metal cation</name>
        <dbReference type="ChEBI" id="CHEBI:60240"/>
    </ligand>
</feature>
<evidence type="ECO:0000256" key="2">
    <source>
        <dbReference type="ARBA" id="ARBA00001946"/>
    </source>
</evidence>
<keyword evidence="8 14" id="KW-0963">Cytoplasm</keyword>
<dbReference type="PROSITE" id="PS51975">
    <property type="entry name" value="RNASE_H_2"/>
    <property type="match status" value="1"/>
</dbReference>
<evidence type="ECO:0000313" key="19">
    <source>
        <dbReference type="EMBL" id="GAA1924811.1"/>
    </source>
</evidence>
<protein>
    <recommendedName>
        <fullName evidence="7 14">Ribonuclease HII</fullName>
        <shortName evidence="14">RNase HII</shortName>
        <ecNumber evidence="6 14">3.1.26.4</ecNumber>
    </recommendedName>
</protein>
<evidence type="ECO:0000256" key="10">
    <source>
        <dbReference type="ARBA" id="ARBA00022723"/>
    </source>
</evidence>
<reference evidence="19 20" key="1">
    <citation type="journal article" date="2019" name="Int. J. Syst. Evol. Microbiol.">
        <title>The Global Catalogue of Microorganisms (GCM) 10K type strain sequencing project: providing services to taxonomists for standard genome sequencing and annotation.</title>
        <authorList>
            <consortium name="The Broad Institute Genomics Platform"/>
            <consortium name="The Broad Institute Genome Sequencing Center for Infectious Disease"/>
            <person name="Wu L."/>
            <person name="Ma J."/>
        </authorList>
    </citation>
    <scope>NUCLEOTIDE SEQUENCE [LARGE SCALE GENOMIC DNA]</scope>
    <source>
        <strain evidence="19 20">JCM 14046</strain>
    </source>
</reference>
<dbReference type="Pfam" id="PF01351">
    <property type="entry name" value="RNase_HII"/>
    <property type="match status" value="1"/>
</dbReference>
<comment type="similarity">
    <text evidence="5 14 16">Belongs to the RNase HII family.</text>
</comment>
<feature type="domain" description="RNase H type-2" evidence="18">
    <location>
        <begin position="29"/>
        <end position="220"/>
    </location>
</feature>
<dbReference type="Gene3D" id="3.30.420.10">
    <property type="entry name" value="Ribonuclease H-like superfamily/Ribonuclease H"/>
    <property type="match status" value="1"/>
</dbReference>
<gene>
    <name evidence="14" type="primary">rnhB</name>
    <name evidence="19" type="ORF">GCM10009737_28160</name>
</gene>
<dbReference type="PANTHER" id="PTHR10954">
    <property type="entry name" value="RIBONUCLEASE H2 SUBUNIT A"/>
    <property type="match status" value="1"/>
</dbReference>
<comment type="subcellular location">
    <subcellularLocation>
        <location evidence="4 14">Cytoplasm</location>
    </subcellularLocation>
</comment>
<dbReference type="Proteomes" id="UP001501612">
    <property type="component" value="Unassembled WGS sequence"/>
</dbReference>
<feature type="binding site" evidence="14 15">
    <location>
        <position position="36"/>
    </location>
    <ligand>
        <name>a divalent metal cation</name>
        <dbReference type="ChEBI" id="CHEBI:60240"/>
    </ligand>
</feature>
<keyword evidence="12 14" id="KW-0378">Hydrolase</keyword>
<comment type="catalytic activity">
    <reaction evidence="1 14 15 16">
        <text>Endonucleolytic cleavage to 5'-phosphomonoester.</text>
        <dbReference type="EC" id="3.1.26.4"/>
    </reaction>
</comment>
<dbReference type="NCBIfam" id="NF000595">
    <property type="entry name" value="PRK00015.1-3"/>
    <property type="match status" value="1"/>
</dbReference>
<keyword evidence="13 14" id="KW-0464">Manganese</keyword>
<proteinExistence type="inferred from homology"/>
<comment type="function">
    <text evidence="3 14 16">Endonuclease that specifically degrades the RNA of RNA-DNA hybrids.</text>
</comment>
<dbReference type="RefSeq" id="WP_344008187.1">
    <property type="nucleotide sequence ID" value="NZ_BAAAMY010000006.1"/>
</dbReference>
<accession>A0ABN2PM99</accession>
<evidence type="ECO:0000259" key="18">
    <source>
        <dbReference type="PROSITE" id="PS51975"/>
    </source>
</evidence>
<evidence type="ECO:0000256" key="5">
    <source>
        <dbReference type="ARBA" id="ARBA00007383"/>
    </source>
</evidence>
<evidence type="ECO:0000256" key="14">
    <source>
        <dbReference type="HAMAP-Rule" id="MF_00052"/>
    </source>
</evidence>
<evidence type="ECO:0000256" key="17">
    <source>
        <dbReference type="SAM" id="MobiDB-lite"/>
    </source>
</evidence>